<dbReference type="Pfam" id="PF04347">
    <property type="entry name" value="FliO"/>
    <property type="match status" value="1"/>
</dbReference>
<evidence type="ECO:0000256" key="1">
    <source>
        <dbReference type="ARBA" id="ARBA00004236"/>
    </source>
</evidence>
<comment type="caution">
    <text evidence="7">The sequence shown here is derived from an EMBL/GenBank/DDBJ whole genome shotgun (WGS) entry which is preliminary data.</text>
</comment>
<protein>
    <recommendedName>
        <fullName evidence="9">Flagellar biogenesis protein FliO</fullName>
    </recommendedName>
</protein>
<name>A0ABP3XKZ4_9SPHN</name>
<dbReference type="EMBL" id="BAAAFE010000008">
    <property type="protein sequence ID" value="GAA0865367.1"/>
    <property type="molecule type" value="Genomic_DNA"/>
</dbReference>
<keyword evidence="5 6" id="KW-0472">Membrane</keyword>
<evidence type="ECO:0000256" key="3">
    <source>
        <dbReference type="ARBA" id="ARBA00022692"/>
    </source>
</evidence>
<gene>
    <name evidence="7" type="ORF">GCM10009115_23610</name>
</gene>
<proteinExistence type="predicted"/>
<organism evidence="7 8">
    <name type="scientific">Sphingopyxis soli</name>
    <dbReference type="NCBI Taxonomy" id="592051"/>
    <lineage>
        <taxon>Bacteria</taxon>
        <taxon>Pseudomonadati</taxon>
        <taxon>Pseudomonadota</taxon>
        <taxon>Alphaproteobacteria</taxon>
        <taxon>Sphingomonadales</taxon>
        <taxon>Sphingomonadaceae</taxon>
        <taxon>Sphingopyxis</taxon>
    </lineage>
</organism>
<keyword evidence="3 6" id="KW-0812">Transmembrane</keyword>
<evidence type="ECO:0008006" key="9">
    <source>
        <dbReference type="Google" id="ProtNLM"/>
    </source>
</evidence>
<dbReference type="RefSeq" id="WP_215353352.1">
    <property type="nucleotide sequence ID" value="NZ_BAAAFE010000008.1"/>
</dbReference>
<dbReference type="InterPro" id="IPR022781">
    <property type="entry name" value="Flagellar_biosynth_FliO"/>
</dbReference>
<evidence type="ECO:0000313" key="8">
    <source>
        <dbReference type="Proteomes" id="UP001500738"/>
    </source>
</evidence>
<evidence type="ECO:0000256" key="2">
    <source>
        <dbReference type="ARBA" id="ARBA00022475"/>
    </source>
</evidence>
<evidence type="ECO:0000256" key="5">
    <source>
        <dbReference type="ARBA" id="ARBA00023136"/>
    </source>
</evidence>
<evidence type="ECO:0000256" key="4">
    <source>
        <dbReference type="ARBA" id="ARBA00022989"/>
    </source>
</evidence>
<feature type="transmembrane region" description="Helical" evidence="6">
    <location>
        <begin position="6"/>
        <end position="26"/>
    </location>
</feature>
<evidence type="ECO:0000313" key="7">
    <source>
        <dbReference type="EMBL" id="GAA0865367.1"/>
    </source>
</evidence>
<keyword evidence="8" id="KW-1185">Reference proteome</keyword>
<keyword evidence="2" id="KW-1003">Cell membrane</keyword>
<comment type="subcellular location">
    <subcellularLocation>
        <location evidence="1">Cell membrane</location>
    </subcellularLocation>
</comment>
<accession>A0ABP3XKZ4</accession>
<keyword evidence="4 6" id="KW-1133">Transmembrane helix</keyword>
<dbReference type="Proteomes" id="UP001500738">
    <property type="component" value="Unassembled WGS sequence"/>
</dbReference>
<evidence type="ECO:0000256" key="6">
    <source>
        <dbReference type="SAM" id="Phobius"/>
    </source>
</evidence>
<sequence length="93" mass="10025">MFEYILRLLILLPLVGGMAWGSLWLWKRVQMGVPLTPGGARQARPVEMVGVLPLGPGTKLAVVEFAGQQILLSVSRGNVTRLADNSQGDFHAG</sequence>
<reference evidence="8" key="1">
    <citation type="journal article" date="2019" name="Int. J. Syst. Evol. Microbiol.">
        <title>The Global Catalogue of Microorganisms (GCM) 10K type strain sequencing project: providing services to taxonomists for standard genome sequencing and annotation.</title>
        <authorList>
            <consortium name="The Broad Institute Genomics Platform"/>
            <consortium name="The Broad Institute Genome Sequencing Center for Infectious Disease"/>
            <person name="Wu L."/>
            <person name="Ma J."/>
        </authorList>
    </citation>
    <scope>NUCLEOTIDE SEQUENCE [LARGE SCALE GENOMIC DNA]</scope>
    <source>
        <strain evidence="8">JCM 15910</strain>
    </source>
</reference>